<name>A0A0E9RU47_ANGAN</name>
<sequence length="40" mass="4678">MTNPYSIKLPSICHYLQSTKCRNLHLYSIHVLTLLDTVFL</sequence>
<protein>
    <submittedName>
        <fullName evidence="1">Uncharacterized protein</fullName>
    </submittedName>
</protein>
<reference evidence="1" key="2">
    <citation type="journal article" date="2015" name="Fish Shellfish Immunol.">
        <title>Early steps in the European eel (Anguilla anguilla)-Vibrio vulnificus interaction in the gills: Role of the RtxA13 toxin.</title>
        <authorList>
            <person name="Callol A."/>
            <person name="Pajuelo D."/>
            <person name="Ebbesson L."/>
            <person name="Teles M."/>
            <person name="MacKenzie S."/>
            <person name="Amaro C."/>
        </authorList>
    </citation>
    <scope>NUCLEOTIDE SEQUENCE</scope>
</reference>
<proteinExistence type="predicted"/>
<dbReference type="AlphaFoldDB" id="A0A0E9RU47"/>
<evidence type="ECO:0000313" key="1">
    <source>
        <dbReference type="EMBL" id="JAH31793.1"/>
    </source>
</evidence>
<dbReference type="EMBL" id="GBXM01076784">
    <property type="protein sequence ID" value="JAH31793.1"/>
    <property type="molecule type" value="Transcribed_RNA"/>
</dbReference>
<organism evidence="1">
    <name type="scientific">Anguilla anguilla</name>
    <name type="common">European freshwater eel</name>
    <name type="synonym">Muraena anguilla</name>
    <dbReference type="NCBI Taxonomy" id="7936"/>
    <lineage>
        <taxon>Eukaryota</taxon>
        <taxon>Metazoa</taxon>
        <taxon>Chordata</taxon>
        <taxon>Craniata</taxon>
        <taxon>Vertebrata</taxon>
        <taxon>Euteleostomi</taxon>
        <taxon>Actinopterygii</taxon>
        <taxon>Neopterygii</taxon>
        <taxon>Teleostei</taxon>
        <taxon>Anguilliformes</taxon>
        <taxon>Anguillidae</taxon>
        <taxon>Anguilla</taxon>
    </lineage>
</organism>
<reference evidence="1" key="1">
    <citation type="submission" date="2014-11" db="EMBL/GenBank/DDBJ databases">
        <authorList>
            <person name="Amaro Gonzalez C."/>
        </authorList>
    </citation>
    <scope>NUCLEOTIDE SEQUENCE</scope>
</reference>
<accession>A0A0E9RU47</accession>